<accession>A0AAV8PQP0</accession>
<reference evidence="2 3" key="1">
    <citation type="submission" date="2022-12" db="EMBL/GenBank/DDBJ databases">
        <title>Chromosome-scale assembly of the Ensete ventricosum genome.</title>
        <authorList>
            <person name="Dussert Y."/>
            <person name="Stocks J."/>
            <person name="Wendawek A."/>
            <person name="Woldeyes F."/>
            <person name="Nichols R.A."/>
            <person name="Borrell J.S."/>
        </authorList>
    </citation>
    <scope>NUCLEOTIDE SEQUENCE [LARGE SCALE GENOMIC DNA]</scope>
    <source>
        <strain evidence="3">cv. Maze</strain>
        <tissue evidence="2">Seeds</tissue>
    </source>
</reference>
<feature type="region of interest" description="Disordered" evidence="1">
    <location>
        <begin position="50"/>
        <end position="70"/>
    </location>
</feature>
<dbReference type="EMBL" id="JAQQAF010000009">
    <property type="protein sequence ID" value="KAJ8459193.1"/>
    <property type="molecule type" value="Genomic_DNA"/>
</dbReference>
<evidence type="ECO:0000256" key="1">
    <source>
        <dbReference type="SAM" id="MobiDB-lite"/>
    </source>
</evidence>
<organism evidence="2 3">
    <name type="scientific">Ensete ventricosum</name>
    <name type="common">Abyssinian banana</name>
    <name type="synonym">Musa ensete</name>
    <dbReference type="NCBI Taxonomy" id="4639"/>
    <lineage>
        <taxon>Eukaryota</taxon>
        <taxon>Viridiplantae</taxon>
        <taxon>Streptophyta</taxon>
        <taxon>Embryophyta</taxon>
        <taxon>Tracheophyta</taxon>
        <taxon>Spermatophyta</taxon>
        <taxon>Magnoliopsida</taxon>
        <taxon>Liliopsida</taxon>
        <taxon>Zingiberales</taxon>
        <taxon>Musaceae</taxon>
        <taxon>Ensete</taxon>
    </lineage>
</organism>
<evidence type="ECO:0000313" key="2">
    <source>
        <dbReference type="EMBL" id="KAJ8459193.1"/>
    </source>
</evidence>
<dbReference type="Proteomes" id="UP001222027">
    <property type="component" value="Unassembled WGS sequence"/>
</dbReference>
<sequence length="254" mass="27642">MNGSHTRTKRMNAALRFIYIYIYTPNSAPSLYPTTAKGIVSRLSSPADTGLVRDSNPDGCSSAPIPGLPPRATTSRRLRIWFSATAVDEAPSEEAPRLVRHHSDEAWPRLPSAIDPVAVSQGQTAAARKAMAIARERGRHRRRDQWPSPKEGPRHGGGEDPEARRAVEAGGVSARGCPTGLGRLDFLPDETARAGPGRPAEEVRVLRSEAGVRRAGVRCLPLAELTPLAEFLLKEVWCGEEIRKWDCDGQLPCS</sequence>
<gene>
    <name evidence="2" type="ORF">OPV22_032119</name>
</gene>
<name>A0AAV8PQP0_ENSVE</name>
<evidence type="ECO:0000313" key="3">
    <source>
        <dbReference type="Proteomes" id="UP001222027"/>
    </source>
</evidence>
<feature type="region of interest" description="Disordered" evidence="1">
    <location>
        <begin position="124"/>
        <end position="174"/>
    </location>
</feature>
<keyword evidence="3" id="KW-1185">Reference proteome</keyword>
<dbReference type="AlphaFoldDB" id="A0AAV8PQP0"/>
<comment type="caution">
    <text evidence="2">The sequence shown here is derived from an EMBL/GenBank/DDBJ whole genome shotgun (WGS) entry which is preliminary data.</text>
</comment>
<proteinExistence type="predicted"/>
<protein>
    <submittedName>
        <fullName evidence="2">Uncharacterized protein</fullName>
    </submittedName>
</protein>
<feature type="compositionally biased region" description="Basic and acidic residues" evidence="1">
    <location>
        <begin position="151"/>
        <end position="167"/>
    </location>
</feature>